<name>A0ABD0Y0V9_9HEMI</name>
<dbReference type="InterPro" id="IPR045034">
    <property type="entry name" value="O-acyltransferase_WSD1-like"/>
</dbReference>
<organism evidence="1 2">
    <name type="scientific">Ranatra chinensis</name>
    <dbReference type="NCBI Taxonomy" id="642074"/>
    <lineage>
        <taxon>Eukaryota</taxon>
        <taxon>Metazoa</taxon>
        <taxon>Ecdysozoa</taxon>
        <taxon>Arthropoda</taxon>
        <taxon>Hexapoda</taxon>
        <taxon>Insecta</taxon>
        <taxon>Pterygota</taxon>
        <taxon>Neoptera</taxon>
        <taxon>Paraneoptera</taxon>
        <taxon>Hemiptera</taxon>
        <taxon>Heteroptera</taxon>
        <taxon>Panheteroptera</taxon>
        <taxon>Nepomorpha</taxon>
        <taxon>Nepidae</taxon>
        <taxon>Ranatrinae</taxon>
        <taxon>Ranatra</taxon>
    </lineage>
</organism>
<dbReference type="EMBL" id="JBFDAA010000016">
    <property type="protein sequence ID" value="KAL1117101.1"/>
    <property type="molecule type" value="Genomic_DNA"/>
</dbReference>
<comment type="caution">
    <text evidence="1">The sequence shown here is derived from an EMBL/GenBank/DDBJ whole genome shotgun (WGS) entry which is preliminary data.</text>
</comment>
<protein>
    <recommendedName>
        <fullName evidence="3">Diacylglycerol O-acyltransferase</fullName>
    </recommendedName>
</protein>
<evidence type="ECO:0000313" key="2">
    <source>
        <dbReference type="Proteomes" id="UP001558652"/>
    </source>
</evidence>
<sequence>VVKGCRGVWLSVLRRRFKGLELIDSTSPRSAVDTRRNQGIITVLLKIRGDPNITTIKTRIQEDIVDKKKSDGSLVYPHLKCVLSSGWGRYGWVRGSEKDFKMDNHVTLASPYYKGRPITEANVQDYISDMISKLLSGDIPPWQVCVVPTMDKSCSYLLIRVHHLYLSEDGLALGDLLMVEADHPGSRNILAGMFTPPVVIPQVLQHIGELMSNYWNELVDLYDPVHNPKLSKAHGRRQYVTDFAVRTLIAVVTSVVESRRGRQEWTSGLPDQLEKRDLGWRYLTECLGNSLSVVNMAKVWLKFWVLVVTGPALLVVHLIRETPIYLYWLYLGHYAVQECLYLLSIVYTAPRAVFEEVFLPEYSSNGHRLQSLSVCGRNVVSWSAPVSRQLVERIGEATGATPCEVLLAATAASLRDYFEAVGFEVPGAVMTASRFLPQEQLFLSAARTPPSAGMLCLPLPTATPRSRPLRTLKALQRSLEESRSKQAALYLASVYRLDYGLFTRVLPSVLARACLYLLSRKYAVSLTEIDSTSPPLASTGTSALRRLTWGPQVEKIMYWRPPQANVCK</sequence>
<dbReference type="Proteomes" id="UP001558652">
    <property type="component" value="Unassembled WGS sequence"/>
</dbReference>
<accession>A0ABD0Y0V9</accession>
<keyword evidence="2" id="KW-1185">Reference proteome</keyword>
<dbReference type="AlphaFoldDB" id="A0ABD0Y0V9"/>
<proteinExistence type="predicted"/>
<dbReference type="PANTHER" id="PTHR31650:SF23">
    <property type="entry name" value="GH11223P"/>
    <property type="match status" value="1"/>
</dbReference>
<feature type="non-terminal residue" evidence="1">
    <location>
        <position position="1"/>
    </location>
</feature>
<evidence type="ECO:0000313" key="1">
    <source>
        <dbReference type="EMBL" id="KAL1117101.1"/>
    </source>
</evidence>
<reference evidence="1 2" key="1">
    <citation type="submission" date="2024-07" db="EMBL/GenBank/DDBJ databases">
        <title>Chromosome-level genome assembly of the water stick insect Ranatra chinensis (Heteroptera: Nepidae).</title>
        <authorList>
            <person name="Liu X."/>
        </authorList>
    </citation>
    <scope>NUCLEOTIDE SEQUENCE [LARGE SCALE GENOMIC DNA]</scope>
    <source>
        <strain evidence="1">Cailab_2021Rc</strain>
        <tissue evidence="1">Muscle</tissue>
    </source>
</reference>
<gene>
    <name evidence="1" type="ORF">AAG570_004429</name>
</gene>
<dbReference type="PANTHER" id="PTHR31650">
    <property type="entry name" value="O-ACYLTRANSFERASE (WSD1-LIKE) FAMILY PROTEIN"/>
    <property type="match status" value="1"/>
</dbReference>
<evidence type="ECO:0008006" key="3">
    <source>
        <dbReference type="Google" id="ProtNLM"/>
    </source>
</evidence>